<dbReference type="OrthoDB" id="9804511at2"/>
<protein>
    <recommendedName>
        <fullName evidence="3">Calcineurin-like phosphoesterase domain-containing protein</fullName>
    </recommendedName>
</protein>
<dbReference type="STRING" id="1415166.NONO_c35020"/>
<feature type="domain" description="Calcineurin-like phosphoesterase" evidence="3">
    <location>
        <begin position="41"/>
        <end position="267"/>
    </location>
</feature>
<name>W5TGJ0_9NOCA</name>
<keyword evidence="1" id="KW-0732">Signal</keyword>
<dbReference type="PROSITE" id="PS51318">
    <property type="entry name" value="TAT"/>
    <property type="match status" value="1"/>
</dbReference>
<dbReference type="EMBL" id="CP006850">
    <property type="protein sequence ID" value="AHH18289.1"/>
    <property type="molecule type" value="Genomic_DNA"/>
</dbReference>
<dbReference type="AlphaFoldDB" id="W5TGJ0"/>
<dbReference type="PANTHER" id="PTHR10161:SF14">
    <property type="entry name" value="TARTRATE-RESISTANT ACID PHOSPHATASE TYPE 5"/>
    <property type="match status" value="1"/>
</dbReference>
<keyword evidence="5" id="KW-1185">Reference proteome</keyword>
<dbReference type="Gene3D" id="3.60.21.10">
    <property type="match status" value="1"/>
</dbReference>
<keyword evidence="2" id="KW-0378">Hydrolase</keyword>
<dbReference type="Pfam" id="PF00149">
    <property type="entry name" value="Metallophos"/>
    <property type="match status" value="1"/>
</dbReference>
<evidence type="ECO:0000259" key="3">
    <source>
        <dbReference type="Pfam" id="PF00149"/>
    </source>
</evidence>
<accession>W5TGJ0</accession>
<dbReference type="Proteomes" id="UP000019150">
    <property type="component" value="Chromosome"/>
</dbReference>
<dbReference type="InterPro" id="IPR029052">
    <property type="entry name" value="Metallo-depent_PP-like"/>
</dbReference>
<dbReference type="KEGG" id="nno:NONO_c35020"/>
<dbReference type="HOGENOM" id="CLU_043332_1_1_11"/>
<evidence type="ECO:0000313" key="5">
    <source>
        <dbReference type="Proteomes" id="UP000019150"/>
    </source>
</evidence>
<sequence length="345" mass="37929">MYGNRRSFLAGAAGASVTAVMGKAHAVPHGTKSPFPATHHLRILVLGDSGTGALPQWRVADAARALHNDRPFSCALGLGDNLYDYGPWSDDDSQFYAKFENPYHGLDFPWMMVQGNHDNSALIPGDGAWLLRGDREVRYHSRSTRWHMPSRYYSVRIPEVDPLVEFFILDLNPLAVYQPPPLIPYWSSNGQFMTEQAAWLNDALAQSPAQFKVACTHHPYLSNGPHGNAGEYEGSPIDIVNGREVKLFFERHVLGRCQLILSGHDHTLQVLEPSAASMGTRQIVSGAGAKSAHTTSPGSNPAIFQNHSDLGFMALELTTDSAELEVYTVDITQGSATMVFRRSLL</sequence>
<reference evidence="4 5" key="1">
    <citation type="journal article" date="2014" name="Appl. Environ. Microbiol.">
        <title>Insights into the Microbial Degradation of Rubber and Gutta-Percha by Analysis of the Complete Genome of Nocardia nova SH22a.</title>
        <authorList>
            <person name="Luo Q."/>
            <person name="Hiessl S."/>
            <person name="Poehlein A."/>
            <person name="Daniel R."/>
            <person name="Steinbuchel A."/>
        </authorList>
    </citation>
    <scope>NUCLEOTIDE SEQUENCE [LARGE SCALE GENOMIC DNA]</scope>
    <source>
        <strain evidence="4">SH22a</strain>
    </source>
</reference>
<evidence type="ECO:0000256" key="1">
    <source>
        <dbReference type="ARBA" id="ARBA00022729"/>
    </source>
</evidence>
<dbReference type="PANTHER" id="PTHR10161">
    <property type="entry name" value="TARTRATE-RESISTANT ACID PHOSPHATASE TYPE 5"/>
    <property type="match status" value="1"/>
</dbReference>
<evidence type="ECO:0000313" key="4">
    <source>
        <dbReference type="EMBL" id="AHH18289.1"/>
    </source>
</evidence>
<evidence type="ECO:0000256" key="2">
    <source>
        <dbReference type="ARBA" id="ARBA00022801"/>
    </source>
</evidence>
<dbReference type="eggNOG" id="COG1409">
    <property type="taxonomic scope" value="Bacteria"/>
</dbReference>
<dbReference type="GO" id="GO:0016787">
    <property type="term" value="F:hydrolase activity"/>
    <property type="evidence" value="ECO:0007669"/>
    <property type="project" value="UniProtKB-KW"/>
</dbReference>
<dbReference type="InterPro" id="IPR006311">
    <property type="entry name" value="TAT_signal"/>
</dbReference>
<organism evidence="4 5">
    <name type="scientific">Nocardia nova SH22a</name>
    <dbReference type="NCBI Taxonomy" id="1415166"/>
    <lineage>
        <taxon>Bacteria</taxon>
        <taxon>Bacillati</taxon>
        <taxon>Actinomycetota</taxon>
        <taxon>Actinomycetes</taxon>
        <taxon>Mycobacteriales</taxon>
        <taxon>Nocardiaceae</taxon>
        <taxon>Nocardia</taxon>
    </lineage>
</organism>
<dbReference type="InterPro" id="IPR004843">
    <property type="entry name" value="Calcineurin-like_PHP"/>
</dbReference>
<dbReference type="InterPro" id="IPR051558">
    <property type="entry name" value="Metallophosphoesterase_PAP"/>
</dbReference>
<dbReference type="SUPFAM" id="SSF56300">
    <property type="entry name" value="Metallo-dependent phosphatases"/>
    <property type="match status" value="1"/>
</dbReference>
<proteinExistence type="predicted"/>
<gene>
    <name evidence="4" type="ORF">NONO_c35020</name>
</gene>